<dbReference type="AlphaFoldDB" id="A0A4V3E9A1"/>
<keyword evidence="2" id="KW-1185">Reference proteome</keyword>
<proteinExistence type="predicted"/>
<evidence type="ECO:0000313" key="1">
    <source>
        <dbReference type="EMBL" id="TDS65301.1"/>
    </source>
</evidence>
<sequence length="44" mass="5310">MQLIYTCNQRANLEVVFTNPSLKKDLKFVVFYRFVFTLFFAKQT</sequence>
<comment type="caution">
    <text evidence="1">The sequence shown here is derived from an EMBL/GenBank/DDBJ whole genome shotgun (WGS) entry which is preliminary data.</text>
</comment>
<gene>
    <name evidence="1" type="ORF">C8P70_10285</name>
</gene>
<accession>A0A4V3E9A1</accession>
<organism evidence="1 2">
    <name type="scientific">Myroides indicus</name>
    <dbReference type="NCBI Taxonomy" id="1323422"/>
    <lineage>
        <taxon>Bacteria</taxon>
        <taxon>Pseudomonadati</taxon>
        <taxon>Bacteroidota</taxon>
        <taxon>Flavobacteriia</taxon>
        <taxon>Flavobacteriales</taxon>
        <taxon>Flavobacteriaceae</taxon>
        <taxon>Myroides</taxon>
    </lineage>
</organism>
<dbReference type="Proteomes" id="UP000295215">
    <property type="component" value="Unassembled WGS sequence"/>
</dbReference>
<reference evidence="1 2" key="1">
    <citation type="submission" date="2019-03" db="EMBL/GenBank/DDBJ databases">
        <title>Genomic Encyclopedia of Archaeal and Bacterial Type Strains, Phase II (KMG-II): from individual species to whole genera.</title>
        <authorList>
            <person name="Goeker M."/>
        </authorList>
    </citation>
    <scope>NUCLEOTIDE SEQUENCE [LARGE SCALE GENOMIC DNA]</scope>
    <source>
        <strain evidence="1 2">DSM 28213</strain>
    </source>
</reference>
<dbReference type="EMBL" id="SOAG01000002">
    <property type="protein sequence ID" value="TDS65301.1"/>
    <property type="molecule type" value="Genomic_DNA"/>
</dbReference>
<evidence type="ECO:0000313" key="2">
    <source>
        <dbReference type="Proteomes" id="UP000295215"/>
    </source>
</evidence>
<protein>
    <submittedName>
        <fullName evidence="1">Uncharacterized protein</fullName>
    </submittedName>
</protein>
<name>A0A4V3E9A1_9FLAO</name>